<dbReference type="SUPFAM" id="SSF102546">
    <property type="entry name" value="RbsD-like"/>
    <property type="match status" value="1"/>
</dbReference>
<keyword evidence="7" id="KW-1185">Reference proteome</keyword>
<reference evidence="6 7" key="1">
    <citation type="submission" date="2016-08" db="EMBL/GenBank/DDBJ databases">
        <title>Complete genome sequence of Spiroplasma helicoides TABS-2 (DSM 22551).</title>
        <authorList>
            <person name="Shen W.-Y."/>
            <person name="Lo W.-S."/>
            <person name="Lai Y.-C."/>
            <person name="Kuo C.-H."/>
        </authorList>
    </citation>
    <scope>NUCLEOTIDE SEQUENCE [LARGE SCALE GENOMIC DNA]</scope>
    <source>
        <strain evidence="6 7">TABS-2</strain>
    </source>
</reference>
<dbReference type="InterPro" id="IPR023064">
    <property type="entry name" value="D-ribose_pyranase"/>
</dbReference>
<evidence type="ECO:0000256" key="2">
    <source>
        <dbReference type="ARBA" id="ARBA00012862"/>
    </source>
</evidence>
<evidence type="ECO:0000256" key="4">
    <source>
        <dbReference type="ARBA" id="ARBA00023235"/>
    </source>
</evidence>
<dbReference type="InterPro" id="IPR023750">
    <property type="entry name" value="RbsD-like_sf"/>
</dbReference>
<dbReference type="GO" id="GO:0016872">
    <property type="term" value="F:intramolecular lyase activity"/>
    <property type="evidence" value="ECO:0007669"/>
    <property type="project" value="InterPro"/>
</dbReference>
<evidence type="ECO:0000256" key="1">
    <source>
        <dbReference type="ARBA" id="ARBA00000223"/>
    </source>
</evidence>
<gene>
    <name evidence="6" type="primary">rbsD</name>
    <name evidence="6" type="ORF">SHELI_v1c09600</name>
</gene>
<dbReference type="Proteomes" id="UP000094378">
    <property type="component" value="Chromosome"/>
</dbReference>
<dbReference type="AlphaFoldDB" id="A0A1B3SLU7"/>
<proteinExistence type="predicted"/>
<evidence type="ECO:0000256" key="3">
    <source>
        <dbReference type="ARBA" id="ARBA00022490"/>
    </source>
</evidence>
<dbReference type="InterPro" id="IPR007721">
    <property type="entry name" value="RbsD_FucU"/>
</dbReference>
<name>A0A1B3SLU7_9MOLU</name>
<dbReference type="Pfam" id="PF05025">
    <property type="entry name" value="RbsD_FucU"/>
    <property type="match status" value="1"/>
</dbReference>
<dbReference type="PANTHER" id="PTHR37831:SF1">
    <property type="entry name" value="D-RIBOSE PYRANASE"/>
    <property type="match status" value="1"/>
</dbReference>
<dbReference type="NCBIfam" id="NF008761">
    <property type="entry name" value="PRK11797.1"/>
    <property type="match status" value="1"/>
</dbReference>
<dbReference type="OrthoDB" id="9805009at2"/>
<evidence type="ECO:0000256" key="5">
    <source>
        <dbReference type="ARBA" id="ARBA00023277"/>
    </source>
</evidence>
<sequence length="131" mass="14752">MLKSNFINSNILEVVSKMGHFDTICICDAGLPIPKEVVRIDLSYVKGKPPFLDLVNSFAEIFSFQKVILASEIKTENSENLNALKKIIDPNKMEFLPHEDFKKLTKNCVAIIRTGECTKFSNIILESGVNF</sequence>
<accession>A0A1B3SLU7</accession>
<comment type="catalytic activity">
    <reaction evidence="1">
        <text>beta-D-ribopyranose = beta-D-ribofuranose</text>
        <dbReference type="Rhea" id="RHEA:25432"/>
        <dbReference type="ChEBI" id="CHEBI:27476"/>
        <dbReference type="ChEBI" id="CHEBI:47002"/>
        <dbReference type="EC" id="5.4.99.62"/>
    </reaction>
</comment>
<keyword evidence="4" id="KW-0413">Isomerase</keyword>
<dbReference type="PANTHER" id="PTHR37831">
    <property type="entry name" value="D-RIBOSE PYRANASE"/>
    <property type="match status" value="1"/>
</dbReference>
<dbReference type="GO" id="GO:0048029">
    <property type="term" value="F:monosaccharide binding"/>
    <property type="evidence" value="ECO:0007669"/>
    <property type="project" value="InterPro"/>
</dbReference>
<organism evidence="6 7">
    <name type="scientific">Spiroplasma helicoides</name>
    <dbReference type="NCBI Taxonomy" id="216938"/>
    <lineage>
        <taxon>Bacteria</taxon>
        <taxon>Bacillati</taxon>
        <taxon>Mycoplasmatota</taxon>
        <taxon>Mollicutes</taxon>
        <taxon>Entomoplasmatales</taxon>
        <taxon>Spiroplasmataceae</taxon>
        <taxon>Spiroplasma</taxon>
    </lineage>
</organism>
<dbReference type="KEGG" id="shj:SHELI_v1c09600"/>
<dbReference type="GO" id="GO:0005829">
    <property type="term" value="C:cytosol"/>
    <property type="evidence" value="ECO:0007669"/>
    <property type="project" value="TreeGrafter"/>
</dbReference>
<keyword evidence="5" id="KW-0119">Carbohydrate metabolism</keyword>
<dbReference type="GO" id="GO:0019303">
    <property type="term" value="P:D-ribose catabolic process"/>
    <property type="evidence" value="ECO:0007669"/>
    <property type="project" value="TreeGrafter"/>
</dbReference>
<dbReference type="GO" id="GO:0062193">
    <property type="term" value="F:D-ribose pyranase activity"/>
    <property type="evidence" value="ECO:0007669"/>
    <property type="project" value="UniProtKB-EC"/>
</dbReference>
<evidence type="ECO:0000313" key="6">
    <source>
        <dbReference type="EMBL" id="AOG60909.1"/>
    </source>
</evidence>
<keyword evidence="3" id="KW-0963">Cytoplasm</keyword>
<dbReference type="EC" id="5.4.99.62" evidence="2"/>
<evidence type="ECO:0000313" key="7">
    <source>
        <dbReference type="Proteomes" id="UP000094378"/>
    </source>
</evidence>
<dbReference type="Gene3D" id="3.40.1650.10">
    <property type="entry name" value="RbsD-like domain"/>
    <property type="match status" value="1"/>
</dbReference>
<dbReference type="STRING" id="216938.SHELI_v1c09600"/>
<protein>
    <recommendedName>
        <fullName evidence="2">D-ribose pyranase</fullName>
        <ecNumber evidence="2">5.4.99.62</ecNumber>
    </recommendedName>
</protein>
<dbReference type="EMBL" id="CP017015">
    <property type="protein sequence ID" value="AOG60909.1"/>
    <property type="molecule type" value="Genomic_DNA"/>
</dbReference>